<keyword evidence="1" id="KW-0472">Membrane</keyword>
<evidence type="ECO:0000256" key="1">
    <source>
        <dbReference type="SAM" id="Phobius"/>
    </source>
</evidence>
<reference evidence="2" key="1">
    <citation type="journal article" date="2014" name="Int. J. Syst. Evol. Microbiol.">
        <title>Complete genome sequence of Corynebacterium casei LMG S-19264T (=DSM 44701T), isolated from a smear-ripened cheese.</title>
        <authorList>
            <consortium name="US DOE Joint Genome Institute (JGI-PGF)"/>
            <person name="Walter F."/>
            <person name="Albersmeier A."/>
            <person name="Kalinowski J."/>
            <person name="Ruckert C."/>
        </authorList>
    </citation>
    <scope>NUCLEOTIDE SEQUENCE</scope>
    <source>
        <strain evidence="2">CGMCC 1.15179</strain>
    </source>
</reference>
<proteinExistence type="predicted"/>
<gene>
    <name evidence="2" type="ORF">GCM10011571_11700</name>
</gene>
<sequence length="101" mass="10993">MNSSLYWIIFGMAVVTYLPRMAPLVFINGKGIPSSLKRVMENVPYALLGALLFPGILHIKPEDTGFGLVGAVTAITLAYFGRHLIVPVLGSVLALILYQMM</sequence>
<evidence type="ECO:0000313" key="2">
    <source>
        <dbReference type="EMBL" id="GGE11986.1"/>
    </source>
</evidence>
<feature type="transmembrane region" description="Helical" evidence="1">
    <location>
        <begin position="39"/>
        <end position="59"/>
    </location>
</feature>
<protein>
    <submittedName>
        <fullName evidence="2">Branched-chain amino acid transporter</fullName>
    </submittedName>
</protein>
<dbReference type="InterPro" id="IPR008407">
    <property type="entry name" value="Brnchd-chn_aa_trnsp_AzlD"/>
</dbReference>
<dbReference type="AlphaFoldDB" id="A0A8J2YAE5"/>
<dbReference type="EMBL" id="BMHQ01000003">
    <property type="protein sequence ID" value="GGE11986.1"/>
    <property type="molecule type" value="Genomic_DNA"/>
</dbReference>
<keyword evidence="1" id="KW-0812">Transmembrane</keyword>
<dbReference type="RefSeq" id="WP_188646963.1">
    <property type="nucleotide sequence ID" value="NZ_BMHQ01000003.1"/>
</dbReference>
<reference evidence="2" key="2">
    <citation type="submission" date="2020-09" db="EMBL/GenBank/DDBJ databases">
        <authorList>
            <person name="Sun Q."/>
            <person name="Zhou Y."/>
        </authorList>
    </citation>
    <scope>NUCLEOTIDE SEQUENCE</scope>
    <source>
        <strain evidence="2">CGMCC 1.15179</strain>
    </source>
</reference>
<dbReference type="Proteomes" id="UP000625210">
    <property type="component" value="Unassembled WGS sequence"/>
</dbReference>
<feature type="transmembrane region" description="Helical" evidence="1">
    <location>
        <begin position="6"/>
        <end position="27"/>
    </location>
</feature>
<accession>A0A8J2YAE5</accession>
<name>A0A8J2YAE5_9BACL</name>
<keyword evidence="3" id="KW-1185">Reference proteome</keyword>
<feature type="transmembrane region" description="Helical" evidence="1">
    <location>
        <begin position="79"/>
        <end position="98"/>
    </location>
</feature>
<keyword evidence="1" id="KW-1133">Transmembrane helix</keyword>
<dbReference type="Pfam" id="PF05437">
    <property type="entry name" value="AzlD"/>
    <property type="match status" value="1"/>
</dbReference>
<evidence type="ECO:0000313" key="3">
    <source>
        <dbReference type="Proteomes" id="UP000625210"/>
    </source>
</evidence>
<comment type="caution">
    <text evidence="2">The sequence shown here is derived from an EMBL/GenBank/DDBJ whole genome shotgun (WGS) entry which is preliminary data.</text>
</comment>
<organism evidence="2 3">
    <name type="scientific">Marinithermofilum abyssi</name>
    <dbReference type="NCBI Taxonomy" id="1571185"/>
    <lineage>
        <taxon>Bacteria</taxon>
        <taxon>Bacillati</taxon>
        <taxon>Bacillota</taxon>
        <taxon>Bacilli</taxon>
        <taxon>Bacillales</taxon>
        <taxon>Thermoactinomycetaceae</taxon>
        <taxon>Marinithermofilum</taxon>
    </lineage>
</organism>